<dbReference type="PANTHER" id="PTHR43798:SF5">
    <property type="entry name" value="MONOACYLGLYCEROL LIPASE ABHD6"/>
    <property type="match status" value="1"/>
</dbReference>
<reference evidence="2 3" key="1">
    <citation type="submission" date="2018-11" db="EMBL/GenBank/DDBJ databases">
        <title>Cryobacterium sp. nov., isolated from rhizosphere soil of lettuce.</title>
        <authorList>
            <person name="Wang Y."/>
        </authorList>
    </citation>
    <scope>NUCLEOTIDE SEQUENCE [LARGE SCALE GENOMIC DNA]</scope>
    <source>
        <strain evidence="2 3">NEAU-85</strain>
    </source>
</reference>
<dbReference type="PRINTS" id="PR00111">
    <property type="entry name" value="ABHYDROLASE"/>
</dbReference>
<comment type="caution">
    <text evidence="2">The sequence shown here is derived from an EMBL/GenBank/DDBJ whole genome shotgun (WGS) entry which is preliminary data.</text>
</comment>
<dbReference type="GO" id="GO:0046464">
    <property type="term" value="P:acylglycerol catabolic process"/>
    <property type="evidence" value="ECO:0007669"/>
    <property type="project" value="TreeGrafter"/>
</dbReference>
<sequence>MHFEQHGMGRPVLLLHGLGSSLRTWDLVVPHLAAEREVIAVDLPGFGATPPLQGAVTIAALTDAVAAFIADRALGDVDVVGSSLGARVALELAARGHGGNVVALAPLGFWSDRQAKIFNATVGNSMKAMRAAHSLLSLLGNNPIGRSTLLAQFSARPWALGEDFVLTELRGFKTSPSLNAALDALVKGPKPEAGTAASARPPARITLGWGRQDKVAVPSEAERVTDVFPQARVRWFEDCGHYPQWDQPEETVKLILDASG</sequence>
<evidence type="ECO:0000313" key="3">
    <source>
        <dbReference type="Proteomes" id="UP000279859"/>
    </source>
</evidence>
<evidence type="ECO:0000313" key="2">
    <source>
        <dbReference type="EMBL" id="RNE64224.1"/>
    </source>
</evidence>
<feature type="domain" description="AB hydrolase-1" evidence="1">
    <location>
        <begin position="12"/>
        <end position="253"/>
    </location>
</feature>
<dbReference type="InterPro" id="IPR029058">
    <property type="entry name" value="AB_hydrolase_fold"/>
</dbReference>
<evidence type="ECO:0000259" key="1">
    <source>
        <dbReference type="Pfam" id="PF12697"/>
    </source>
</evidence>
<gene>
    <name evidence="2" type="ORF">EEJ31_04475</name>
</gene>
<dbReference type="PANTHER" id="PTHR43798">
    <property type="entry name" value="MONOACYLGLYCEROL LIPASE"/>
    <property type="match status" value="1"/>
</dbReference>
<protein>
    <submittedName>
        <fullName evidence="2">Alpha/beta fold hydrolase</fullName>
    </submittedName>
</protein>
<dbReference type="GO" id="GO:0016020">
    <property type="term" value="C:membrane"/>
    <property type="evidence" value="ECO:0007669"/>
    <property type="project" value="TreeGrafter"/>
</dbReference>
<accession>A0A3M8LHW4</accession>
<dbReference type="InterPro" id="IPR000073">
    <property type="entry name" value="AB_hydrolase_1"/>
</dbReference>
<dbReference type="OrthoDB" id="27092at2"/>
<organism evidence="2 3">
    <name type="scientific">Cryobacterium tepidiphilum</name>
    <dbReference type="NCBI Taxonomy" id="2486026"/>
    <lineage>
        <taxon>Bacteria</taxon>
        <taxon>Bacillati</taxon>
        <taxon>Actinomycetota</taxon>
        <taxon>Actinomycetes</taxon>
        <taxon>Micrococcales</taxon>
        <taxon>Microbacteriaceae</taxon>
        <taxon>Cryobacterium</taxon>
    </lineage>
</organism>
<proteinExistence type="predicted"/>
<name>A0A3M8LHW4_9MICO</name>
<keyword evidence="2" id="KW-0378">Hydrolase</keyword>
<dbReference type="InterPro" id="IPR050266">
    <property type="entry name" value="AB_hydrolase_sf"/>
</dbReference>
<dbReference type="Proteomes" id="UP000279859">
    <property type="component" value="Unassembled WGS sequence"/>
</dbReference>
<dbReference type="EMBL" id="RDSR01000005">
    <property type="protein sequence ID" value="RNE64224.1"/>
    <property type="molecule type" value="Genomic_DNA"/>
</dbReference>
<keyword evidence="3" id="KW-1185">Reference proteome</keyword>
<dbReference type="SUPFAM" id="SSF53474">
    <property type="entry name" value="alpha/beta-Hydrolases"/>
    <property type="match status" value="1"/>
</dbReference>
<dbReference type="Pfam" id="PF12697">
    <property type="entry name" value="Abhydrolase_6"/>
    <property type="match status" value="1"/>
</dbReference>
<dbReference type="Gene3D" id="3.40.50.1820">
    <property type="entry name" value="alpha/beta hydrolase"/>
    <property type="match status" value="1"/>
</dbReference>
<dbReference type="AlphaFoldDB" id="A0A3M8LHW4"/>
<dbReference type="GO" id="GO:0047372">
    <property type="term" value="F:monoacylglycerol lipase activity"/>
    <property type="evidence" value="ECO:0007669"/>
    <property type="project" value="TreeGrafter"/>
</dbReference>